<dbReference type="FunFam" id="2.130.10.120:FF:000007">
    <property type="entry name" value="Prolyl endopeptidase"/>
    <property type="match status" value="1"/>
</dbReference>
<dbReference type="GO" id="GO:0004252">
    <property type="term" value="F:serine-type endopeptidase activity"/>
    <property type="evidence" value="ECO:0007669"/>
    <property type="project" value="UniProtKB-UniRule"/>
</dbReference>
<dbReference type="InterPro" id="IPR001375">
    <property type="entry name" value="Peptidase_S9_cat"/>
</dbReference>
<evidence type="ECO:0000256" key="7">
    <source>
        <dbReference type="RuleBase" id="RU368024"/>
    </source>
</evidence>
<proteinExistence type="inferred from homology"/>
<evidence type="ECO:0000256" key="1">
    <source>
        <dbReference type="ARBA" id="ARBA00001070"/>
    </source>
</evidence>
<dbReference type="SUPFAM" id="SSF53474">
    <property type="entry name" value="alpha/beta-Hydrolases"/>
    <property type="match status" value="1"/>
</dbReference>
<dbReference type="Proteomes" id="UP001355207">
    <property type="component" value="Chromosome 2"/>
</dbReference>
<comment type="subunit">
    <text evidence="3">Monomer.</text>
</comment>
<dbReference type="InterPro" id="IPR002470">
    <property type="entry name" value="Peptidase_S9A"/>
</dbReference>
<evidence type="ECO:0000256" key="3">
    <source>
        <dbReference type="ARBA" id="ARBA00011245"/>
    </source>
</evidence>
<dbReference type="Gene3D" id="2.130.10.120">
    <property type="entry name" value="Prolyl oligopeptidase, N-terminal domain"/>
    <property type="match status" value="1"/>
</dbReference>
<dbReference type="GO" id="GO:0005829">
    <property type="term" value="C:cytosol"/>
    <property type="evidence" value="ECO:0007669"/>
    <property type="project" value="TreeGrafter"/>
</dbReference>
<evidence type="ECO:0000259" key="10">
    <source>
        <dbReference type="Pfam" id="PF02897"/>
    </source>
</evidence>
<gene>
    <name evidence="11" type="ORF">L201_001880</name>
</gene>
<organism evidence="11 12">
    <name type="scientific">Kwoniella dendrophila CBS 6074</name>
    <dbReference type="NCBI Taxonomy" id="1295534"/>
    <lineage>
        <taxon>Eukaryota</taxon>
        <taxon>Fungi</taxon>
        <taxon>Dikarya</taxon>
        <taxon>Basidiomycota</taxon>
        <taxon>Agaricomycotina</taxon>
        <taxon>Tremellomycetes</taxon>
        <taxon>Tremellales</taxon>
        <taxon>Cryptococcaceae</taxon>
        <taxon>Kwoniella</taxon>
    </lineage>
</organism>
<name>A0AAX4JR74_9TREE</name>
<feature type="domain" description="Peptidase S9 prolyl oligopeptidase catalytic" evidence="9">
    <location>
        <begin position="613"/>
        <end position="820"/>
    </location>
</feature>
<evidence type="ECO:0000256" key="2">
    <source>
        <dbReference type="ARBA" id="ARBA00005228"/>
    </source>
</evidence>
<dbReference type="PROSITE" id="PS00708">
    <property type="entry name" value="PRO_ENDOPEP_SER"/>
    <property type="match status" value="1"/>
</dbReference>
<dbReference type="EMBL" id="CP144099">
    <property type="protein sequence ID" value="WWC86998.1"/>
    <property type="molecule type" value="Genomic_DNA"/>
</dbReference>
<dbReference type="Pfam" id="PF02897">
    <property type="entry name" value="Peptidase_S9_N"/>
    <property type="match status" value="1"/>
</dbReference>
<reference evidence="11 12" key="1">
    <citation type="submission" date="2024-01" db="EMBL/GenBank/DDBJ databases">
        <title>Comparative genomics of Cryptococcus and Kwoniella reveals pathogenesis evolution and contrasting modes of karyotype evolution via chromosome fusion or intercentromeric recombination.</title>
        <authorList>
            <person name="Coelho M.A."/>
            <person name="David-Palma M."/>
            <person name="Shea T."/>
            <person name="Bowers K."/>
            <person name="McGinley-Smith S."/>
            <person name="Mohammad A.W."/>
            <person name="Gnirke A."/>
            <person name="Yurkov A.M."/>
            <person name="Nowrousian M."/>
            <person name="Sun S."/>
            <person name="Cuomo C.A."/>
            <person name="Heitman J."/>
        </authorList>
    </citation>
    <scope>NUCLEOTIDE SEQUENCE [LARGE SCALE GENOMIC DNA]</scope>
    <source>
        <strain evidence="11 12">CBS 6074</strain>
    </source>
</reference>
<dbReference type="PANTHER" id="PTHR42881:SF2">
    <property type="entry name" value="PROLYL ENDOPEPTIDASE"/>
    <property type="match status" value="1"/>
</dbReference>
<keyword evidence="4 7" id="KW-0645">Protease</keyword>
<comment type="catalytic activity">
    <reaction evidence="1">
        <text>Hydrolysis of Pro-|-Xaa &gt;&gt; Ala-|-Xaa in oligopeptides.</text>
        <dbReference type="EC" id="3.4.21.26"/>
    </reaction>
</comment>
<sequence length="831" mass="94125">MTSSSSILPTSTKEIEHPPHGAIHNQTNTSSFKISKDDWGSKSTSLIDEKYPEPPKDGGVTEEIFGITVKDPWRSLEEIDSESAQKFIQEQNKLSIPELLDHPLRADLERSVEQIYNHSKMDTPELQFDDYYYWNYNKGNWPRDILVRSKNLNKHFGKDPLSLVEKEKPEIFFDLNQLKDTSIYAHTFSPSGRLWSVVLQQSGSDWQSIRVIDTVTKEPVEKDVGGSKFTFGLTWIGDEGYIYKRAMNYGTQEGSFAVPDGKFGMFYHRIGQPQSTDIAVFPFTGEFDDYFVGKTYVVSSDLSLGSISRNWLTFDIYRNTNPETQLLVIELPTDLSKADGKYIKEAVKTKRKWITKAYTGETRYIGSLESDKHFFYSTADGYPTGRIISFEGNNWDNIKIDDRLPTEEFVPINEEGYQLHNAKVIGRKVIMLIYLKHACASIVFVNGLTGKKIGETDVEETKGEIELSKDINIPIPEEEFELSKTSKVIIPEHGSIQLKISNRFDSDEFYFQVDTWVAPSYTLKGELIKRSNDSTNLEVDISNINEISNSTLSNGLNENLVCFQTFYESIDGQKIPIFLCHPHDLDLTKPNPTLLHAYGGFCAPLTPHYDAFFASFMRNLRGIVAIAGIRGGGEYGKTWHDAAKGIKKSVSWDDFSYAAKYLQSLGLTKPELTAIYGSSNGGLMVTACTNRTPELFNTVFADVAITDLIRYHKFTLGRMWLGEYGSPEDPNEFPILLDTSPLHNIDQTKSNYPSILVTTADHDDRVVPSHSLKYLAELQSKFPLNQNQKQKQLILGKLYKDAGHESSSKNLQNKVEEVVDRLIFTLLTMKP</sequence>
<accession>A0AAX4JR74</accession>
<feature type="compositionally biased region" description="Polar residues" evidence="8">
    <location>
        <begin position="24"/>
        <end position="33"/>
    </location>
</feature>
<evidence type="ECO:0000313" key="11">
    <source>
        <dbReference type="EMBL" id="WWC86998.1"/>
    </source>
</evidence>
<dbReference type="EC" id="3.4.21.-" evidence="7"/>
<dbReference type="PANTHER" id="PTHR42881">
    <property type="entry name" value="PROLYL ENDOPEPTIDASE"/>
    <property type="match status" value="1"/>
</dbReference>
<keyword evidence="12" id="KW-1185">Reference proteome</keyword>
<dbReference type="RefSeq" id="XP_066073761.1">
    <property type="nucleotide sequence ID" value="XM_066217664.1"/>
</dbReference>
<dbReference type="AlphaFoldDB" id="A0AAX4JR74"/>
<dbReference type="GeneID" id="91092552"/>
<evidence type="ECO:0000313" key="12">
    <source>
        <dbReference type="Proteomes" id="UP001355207"/>
    </source>
</evidence>
<protein>
    <recommendedName>
        <fullName evidence="7">Prolyl endopeptidase</fullName>
        <ecNumber evidence="7">3.4.21.-</ecNumber>
    </recommendedName>
</protein>
<feature type="region of interest" description="Disordered" evidence="8">
    <location>
        <begin position="1"/>
        <end position="60"/>
    </location>
</feature>
<evidence type="ECO:0000256" key="5">
    <source>
        <dbReference type="ARBA" id="ARBA00022801"/>
    </source>
</evidence>
<keyword evidence="6 7" id="KW-0720">Serine protease</keyword>
<feature type="compositionally biased region" description="Basic and acidic residues" evidence="8">
    <location>
        <begin position="47"/>
        <end position="56"/>
    </location>
</feature>
<dbReference type="Gene3D" id="3.40.50.1820">
    <property type="entry name" value="alpha/beta hydrolase"/>
    <property type="match status" value="1"/>
</dbReference>
<dbReference type="GO" id="GO:0006508">
    <property type="term" value="P:proteolysis"/>
    <property type="evidence" value="ECO:0007669"/>
    <property type="project" value="UniProtKB-KW"/>
</dbReference>
<evidence type="ECO:0000256" key="4">
    <source>
        <dbReference type="ARBA" id="ARBA00022670"/>
    </source>
</evidence>
<comment type="similarity">
    <text evidence="2 7">Belongs to the peptidase S9A family.</text>
</comment>
<evidence type="ECO:0000256" key="8">
    <source>
        <dbReference type="SAM" id="MobiDB-lite"/>
    </source>
</evidence>
<keyword evidence="5 7" id="KW-0378">Hydrolase</keyword>
<feature type="domain" description="Peptidase S9A N-terminal" evidence="10">
    <location>
        <begin position="52"/>
        <end position="524"/>
    </location>
</feature>
<dbReference type="SUPFAM" id="SSF50993">
    <property type="entry name" value="Peptidase/esterase 'gauge' domain"/>
    <property type="match status" value="1"/>
</dbReference>
<evidence type="ECO:0000259" key="9">
    <source>
        <dbReference type="Pfam" id="PF00326"/>
    </source>
</evidence>
<dbReference type="Pfam" id="PF00326">
    <property type="entry name" value="Peptidase_S9"/>
    <property type="match status" value="1"/>
</dbReference>
<dbReference type="InterPro" id="IPR051167">
    <property type="entry name" value="Prolyl_oligopep/macrocyclase"/>
</dbReference>
<evidence type="ECO:0000256" key="6">
    <source>
        <dbReference type="ARBA" id="ARBA00022825"/>
    </source>
</evidence>
<dbReference type="InterPro" id="IPR002471">
    <property type="entry name" value="Pept_S9_AS"/>
</dbReference>
<dbReference type="InterPro" id="IPR029058">
    <property type="entry name" value="AB_hydrolase_fold"/>
</dbReference>
<dbReference type="PRINTS" id="PR00862">
    <property type="entry name" value="PROLIGOPTASE"/>
</dbReference>
<dbReference type="InterPro" id="IPR023302">
    <property type="entry name" value="Pept_S9A_N"/>
</dbReference>
<feature type="compositionally biased region" description="Polar residues" evidence="8">
    <location>
        <begin position="1"/>
        <end position="12"/>
    </location>
</feature>
<dbReference type="GO" id="GO:0070012">
    <property type="term" value="F:oligopeptidase activity"/>
    <property type="evidence" value="ECO:0007669"/>
    <property type="project" value="TreeGrafter"/>
</dbReference>